<comment type="caution">
    <text evidence="2">The sequence shown here is derived from an EMBL/GenBank/DDBJ whole genome shotgun (WGS) entry which is preliminary data.</text>
</comment>
<dbReference type="Proteomes" id="UP001501576">
    <property type="component" value="Unassembled WGS sequence"/>
</dbReference>
<organism evidence="2 3">
    <name type="scientific">Streptomyces mordarskii</name>
    <dbReference type="NCBI Taxonomy" id="1226758"/>
    <lineage>
        <taxon>Bacteria</taxon>
        <taxon>Bacillati</taxon>
        <taxon>Actinomycetota</taxon>
        <taxon>Actinomycetes</taxon>
        <taxon>Kitasatosporales</taxon>
        <taxon>Streptomycetaceae</taxon>
        <taxon>Streptomyces</taxon>
    </lineage>
</organism>
<evidence type="ECO:0000313" key="3">
    <source>
        <dbReference type="Proteomes" id="UP001501576"/>
    </source>
</evidence>
<evidence type="ECO:0000313" key="2">
    <source>
        <dbReference type="EMBL" id="GAA0575155.1"/>
    </source>
</evidence>
<proteinExistence type="predicted"/>
<accession>A0ABN1EV38</accession>
<keyword evidence="3" id="KW-1185">Reference proteome</keyword>
<reference evidence="2 3" key="1">
    <citation type="journal article" date="2019" name="Int. J. Syst. Evol. Microbiol.">
        <title>The Global Catalogue of Microorganisms (GCM) 10K type strain sequencing project: providing services to taxonomists for standard genome sequencing and annotation.</title>
        <authorList>
            <consortium name="The Broad Institute Genomics Platform"/>
            <consortium name="The Broad Institute Genome Sequencing Center for Infectious Disease"/>
            <person name="Wu L."/>
            <person name="Ma J."/>
        </authorList>
    </citation>
    <scope>NUCLEOTIDE SEQUENCE [LARGE SCALE GENOMIC DNA]</scope>
    <source>
        <strain evidence="2 3">JCM 5052</strain>
    </source>
</reference>
<sequence>MRAGDEHGRVLQTSGASTHPCPTDIGFVGGARMRMGGWRGAGSLCQRGGPRLVERQSVAAPLGLWFPEGVL</sequence>
<gene>
    <name evidence="2" type="ORF">GCM10010390_92730</name>
</gene>
<name>A0ABN1EV38_9ACTN</name>
<dbReference type="EMBL" id="BAAABZ010000099">
    <property type="protein sequence ID" value="GAA0575155.1"/>
    <property type="molecule type" value="Genomic_DNA"/>
</dbReference>
<feature type="region of interest" description="Disordered" evidence="1">
    <location>
        <begin position="1"/>
        <end position="23"/>
    </location>
</feature>
<protein>
    <submittedName>
        <fullName evidence="2">Uncharacterized protein</fullName>
    </submittedName>
</protein>
<evidence type="ECO:0000256" key="1">
    <source>
        <dbReference type="SAM" id="MobiDB-lite"/>
    </source>
</evidence>